<evidence type="ECO:0000256" key="4">
    <source>
        <dbReference type="ARBA" id="ARBA00023004"/>
    </source>
</evidence>
<dbReference type="InterPro" id="IPR051198">
    <property type="entry name" value="BchE-like"/>
</dbReference>
<dbReference type="PANTHER" id="PTHR43409:SF7">
    <property type="entry name" value="BLL1977 PROTEIN"/>
    <property type="match status" value="1"/>
</dbReference>
<gene>
    <name evidence="7" type="ORF">PPSIR1_38941</name>
</gene>
<dbReference type="InterPro" id="IPR023404">
    <property type="entry name" value="rSAM_horseshoe"/>
</dbReference>
<dbReference type="Pfam" id="PF04055">
    <property type="entry name" value="Radical_SAM"/>
    <property type="match status" value="1"/>
</dbReference>
<dbReference type="SFLD" id="SFLDG01082">
    <property type="entry name" value="B12-binding_domain_containing"/>
    <property type="match status" value="1"/>
</dbReference>
<reference evidence="7 8" key="1">
    <citation type="submission" date="2007-06" db="EMBL/GenBank/DDBJ databases">
        <authorList>
            <person name="Shimkets L."/>
            <person name="Ferriera S."/>
            <person name="Johnson J."/>
            <person name="Kravitz S."/>
            <person name="Beeson K."/>
            <person name="Sutton G."/>
            <person name="Rogers Y.-H."/>
            <person name="Friedman R."/>
            <person name="Frazier M."/>
            <person name="Venter J.C."/>
        </authorList>
    </citation>
    <scope>NUCLEOTIDE SEQUENCE [LARGE SCALE GENOMIC DNA]</scope>
    <source>
        <strain evidence="7 8">SIR-1</strain>
    </source>
</reference>
<protein>
    <recommendedName>
        <fullName evidence="6">B12-binding domain-containing protein</fullName>
    </recommendedName>
</protein>
<dbReference type="OrthoDB" id="9801424at2"/>
<dbReference type="AlphaFoldDB" id="A6GGD9"/>
<evidence type="ECO:0000313" key="7">
    <source>
        <dbReference type="EMBL" id="EDM75060.1"/>
    </source>
</evidence>
<dbReference type="InterPro" id="IPR006158">
    <property type="entry name" value="Cobalamin-bd"/>
</dbReference>
<dbReference type="SUPFAM" id="SSF102114">
    <property type="entry name" value="Radical SAM enzymes"/>
    <property type="match status" value="1"/>
</dbReference>
<keyword evidence="4" id="KW-0408">Iron</keyword>
<evidence type="ECO:0000256" key="3">
    <source>
        <dbReference type="ARBA" id="ARBA00022723"/>
    </source>
</evidence>
<dbReference type="Proteomes" id="UP000005801">
    <property type="component" value="Unassembled WGS sequence"/>
</dbReference>
<dbReference type="NCBIfam" id="TIGR03975">
    <property type="entry name" value="rSAM_ocin_1"/>
    <property type="match status" value="1"/>
</dbReference>
<keyword evidence="5" id="KW-0411">Iron-sulfur</keyword>
<dbReference type="GO" id="GO:0031419">
    <property type="term" value="F:cobalamin binding"/>
    <property type="evidence" value="ECO:0007669"/>
    <property type="project" value="InterPro"/>
</dbReference>
<dbReference type="SFLD" id="SFLDS00029">
    <property type="entry name" value="Radical_SAM"/>
    <property type="match status" value="1"/>
</dbReference>
<name>A6GGD9_9BACT</name>
<dbReference type="eggNOG" id="COG1032">
    <property type="taxonomic scope" value="Bacteria"/>
</dbReference>
<dbReference type="GO" id="GO:0051536">
    <property type="term" value="F:iron-sulfur cluster binding"/>
    <property type="evidence" value="ECO:0007669"/>
    <property type="project" value="UniProtKB-KW"/>
</dbReference>
<comment type="caution">
    <text evidence="7">The sequence shown here is derived from an EMBL/GenBank/DDBJ whole genome shotgun (WGS) entry which is preliminary data.</text>
</comment>
<evidence type="ECO:0000256" key="1">
    <source>
        <dbReference type="ARBA" id="ARBA00001966"/>
    </source>
</evidence>
<evidence type="ECO:0000259" key="6">
    <source>
        <dbReference type="PROSITE" id="PS51332"/>
    </source>
</evidence>
<dbReference type="InterPro" id="IPR007197">
    <property type="entry name" value="rSAM"/>
</dbReference>
<dbReference type="Gene3D" id="3.80.30.20">
    <property type="entry name" value="tm_1862 like domain"/>
    <property type="match status" value="1"/>
</dbReference>
<dbReference type="STRING" id="391625.PPSIR1_38941"/>
<dbReference type="SFLD" id="SFLDF00324">
    <property type="entry name" value="bacteriocin_maturation"/>
    <property type="match status" value="1"/>
</dbReference>
<evidence type="ECO:0000313" key="8">
    <source>
        <dbReference type="Proteomes" id="UP000005801"/>
    </source>
</evidence>
<feature type="domain" description="B12-binding" evidence="6">
    <location>
        <begin position="13"/>
        <end position="206"/>
    </location>
</feature>
<dbReference type="InterPro" id="IPR023984">
    <property type="entry name" value="rSAM_ocin_1"/>
</dbReference>
<comment type="cofactor">
    <cofactor evidence="1">
        <name>[4Fe-4S] cluster</name>
        <dbReference type="ChEBI" id="CHEBI:49883"/>
    </cofactor>
</comment>
<keyword evidence="3" id="KW-0479">Metal-binding</keyword>
<sequence length="606" mass="67438">MSSIPDNFPLGPCDALIIIPPFGDIEQPFLGAHILQALARQAGFELRVLYANLLFAHRVGSARYRDITHLEVEQLFKERVFAARAFGASGLNARELGVVGLGDDAAVQALISAWVTDVVALALSSEAWVLGCTTTFEQSSAAIALLDEAKRAAPERVTILGGANCEDEMARGLLSLNAAVDFIFSGESEATFPAFLSEVLGRGHRPEQRVFHGQPCLDLEALPLTSFDDFFEQRAALFPDEPSETVKIPYETSRGCWWGQKHHCTFCGLNGGGMGYREKSADKVFRDLNALHQRYAYDEVMMVDNIMPHGYFKSFVPRAAEELPPGTRIFYEQKANITLRKAMALKRAGIDHIQPGIESLSTALLRRMDKGIKASQNIALMRYARAVGLQLVWNLLVRFPGDREEDYEGMIELIPLLAHLRPSAGVHQVSFDRFSPYFSKAREHGLRNLRPWPAYAEVYPEHADIEALAYHFDADVVSAVDRKPALVTELARLCTEWESRWQVRESVPRLQITPLFGDQYVLVDTRGLPGVPSERMLTHDEASLLLVGGAREDRAQAAWAVDNKWLVELDGRLVPLAIAPPAVFLAFEEASARVIEEQERFSLPVL</sequence>
<keyword evidence="8" id="KW-1185">Reference proteome</keyword>
<evidence type="ECO:0000256" key="5">
    <source>
        <dbReference type="ARBA" id="ARBA00023014"/>
    </source>
</evidence>
<dbReference type="SMART" id="SM00729">
    <property type="entry name" value="Elp3"/>
    <property type="match status" value="1"/>
</dbReference>
<dbReference type="InterPro" id="IPR058240">
    <property type="entry name" value="rSAM_sf"/>
</dbReference>
<proteinExistence type="predicted"/>
<evidence type="ECO:0000256" key="2">
    <source>
        <dbReference type="ARBA" id="ARBA00022691"/>
    </source>
</evidence>
<dbReference type="InterPro" id="IPR006638">
    <property type="entry name" value="Elp3/MiaA/NifB-like_rSAM"/>
</dbReference>
<organism evidence="7 8">
    <name type="scientific">Plesiocystis pacifica SIR-1</name>
    <dbReference type="NCBI Taxonomy" id="391625"/>
    <lineage>
        <taxon>Bacteria</taxon>
        <taxon>Pseudomonadati</taxon>
        <taxon>Myxococcota</taxon>
        <taxon>Polyangia</taxon>
        <taxon>Nannocystales</taxon>
        <taxon>Nannocystaceae</taxon>
        <taxon>Plesiocystis</taxon>
    </lineage>
</organism>
<dbReference type="RefSeq" id="WP_006975779.1">
    <property type="nucleotide sequence ID" value="NZ_ABCS01000105.1"/>
</dbReference>
<keyword evidence="2" id="KW-0949">S-adenosyl-L-methionine</keyword>
<dbReference type="GO" id="GO:0046872">
    <property type="term" value="F:metal ion binding"/>
    <property type="evidence" value="ECO:0007669"/>
    <property type="project" value="UniProtKB-KW"/>
</dbReference>
<dbReference type="PROSITE" id="PS51332">
    <property type="entry name" value="B12_BINDING"/>
    <property type="match status" value="1"/>
</dbReference>
<dbReference type="GO" id="GO:0005829">
    <property type="term" value="C:cytosol"/>
    <property type="evidence" value="ECO:0007669"/>
    <property type="project" value="TreeGrafter"/>
</dbReference>
<dbReference type="GO" id="GO:0003824">
    <property type="term" value="F:catalytic activity"/>
    <property type="evidence" value="ECO:0007669"/>
    <property type="project" value="InterPro"/>
</dbReference>
<dbReference type="EMBL" id="ABCS01000105">
    <property type="protein sequence ID" value="EDM75060.1"/>
    <property type="molecule type" value="Genomic_DNA"/>
</dbReference>
<accession>A6GGD9</accession>
<dbReference type="PANTHER" id="PTHR43409">
    <property type="entry name" value="ANAEROBIC MAGNESIUM-PROTOPORPHYRIN IX MONOMETHYL ESTER CYCLASE-RELATED"/>
    <property type="match status" value="1"/>
</dbReference>
<dbReference type="CDD" id="cd01335">
    <property type="entry name" value="Radical_SAM"/>
    <property type="match status" value="1"/>
</dbReference>